<evidence type="ECO:0000313" key="1">
    <source>
        <dbReference type="EMBL" id="GAH23298.1"/>
    </source>
</evidence>
<organism evidence="1">
    <name type="scientific">marine sediment metagenome</name>
    <dbReference type="NCBI Taxonomy" id="412755"/>
    <lineage>
        <taxon>unclassified sequences</taxon>
        <taxon>metagenomes</taxon>
        <taxon>ecological metagenomes</taxon>
    </lineage>
</organism>
<proteinExistence type="predicted"/>
<gene>
    <name evidence="1" type="ORF">S01H4_66407</name>
</gene>
<sequence length="30" mass="3402">HRDEDIAEEAALKYINGNLVEKETNDCSHS</sequence>
<dbReference type="AlphaFoldDB" id="X1FRA1"/>
<accession>X1FRA1</accession>
<name>X1FRA1_9ZZZZ</name>
<feature type="non-terminal residue" evidence="1">
    <location>
        <position position="1"/>
    </location>
</feature>
<protein>
    <submittedName>
        <fullName evidence="1">Uncharacterized protein</fullName>
    </submittedName>
</protein>
<dbReference type="EMBL" id="BART01041115">
    <property type="protein sequence ID" value="GAH23298.1"/>
    <property type="molecule type" value="Genomic_DNA"/>
</dbReference>
<comment type="caution">
    <text evidence="1">The sequence shown here is derived from an EMBL/GenBank/DDBJ whole genome shotgun (WGS) entry which is preliminary data.</text>
</comment>
<reference evidence="1" key="1">
    <citation type="journal article" date="2014" name="Front. Microbiol.">
        <title>High frequency of phylogenetically diverse reductive dehalogenase-homologous genes in deep subseafloor sedimentary metagenomes.</title>
        <authorList>
            <person name="Kawai M."/>
            <person name="Futagami T."/>
            <person name="Toyoda A."/>
            <person name="Takaki Y."/>
            <person name="Nishi S."/>
            <person name="Hori S."/>
            <person name="Arai W."/>
            <person name="Tsubouchi T."/>
            <person name="Morono Y."/>
            <person name="Uchiyama I."/>
            <person name="Ito T."/>
            <person name="Fujiyama A."/>
            <person name="Inagaki F."/>
            <person name="Takami H."/>
        </authorList>
    </citation>
    <scope>NUCLEOTIDE SEQUENCE</scope>
    <source>
        <strain evidence="1">Expedition CK06-06</strain>
    </source>
</reference>